<reference evidence="1" key="1">
    <citation type="journal article" date="2022" name="Microbiol. Resour. Announc.">
        <title>Genome Sequence of Cupriavidus campinensis Strain G5, a Member of a Bacterial Consortium Capable of Polyethylene Degradation.</title>
        <authorList>
            <person name="Schneider B."/>
            <person name="Pfeiffer F."/>
            <person name="Dyall-Smith M."/>
            <person name="Kunte H.J."/>
        </authorList>
    </citation>
    <scope>NUCLEOTIDE SEQUENCE</scope>
    <source>
        <strain evidence="1">G5</strain>
    </source>
</reference>
<dbReference type="KEGG" id="ccam:M5D45_05460"/>
<protein>
    <submittedName>
        <fullName evidence="1">Uncharacterized protein</fullName>
    </submittedName>
</protein>
<dbReference type="AlphaFoldDB" id="A0AAE9I0K0"/>
<gene>
    <name evidence="1" type="ORF">M5D45_05460</name>
</gene>
<reference evidence="1" key="2">
    <citation type="submission" date="2022-05" db="EMBL/GenBank/DDBJ databases">
        <authorList>
            <person name="Kunte H.-J."/>
        </authorList>
    </citation>
    <scope>NUCLEOTIDE SEQUENCE</scope>
    <source>
        <strain evidence="1">G5</strain>
    </source>
</reference>
<name>A0AAE9I0K0_9BURK</name>
<organism evidence="1 2">
    <name type="scientific">Cupriavidus campinensis</name>
    <dbReference type="NCBI Taxonomy" id="151783"/>
    <lineage>
        <taxon>Bacteria</taxon>
        <taxon>Pseudomonadati</taxon>
        <taxon>Pseudomonadota</taxon>
        <taxon>Betaproteobacteria</taxon>
        <taxon>Burkholderiales</taxon>
        <taxon>Burkholderiaceae</taxon>
        <taxon>Cupriavidus</taxon>
    </lineage>
</organism>
<accession>A0AAE9I0K0</accession>
<dbReference type="Proteomes" id="UP001056132">
    <property type="component" value="Chromosome 1"/>
</dbReference>
<sequence length="73" mass="8035">MHGQEYSAQVHRLIDALQVQRGILRSAPTLLSPAIQHAANELRRIASELEILAVDLLTSQRAEANGHRVTLEG</sequence>
<proteinExistence type="predicted"/>
<dbReference type="RefSeq" id="WP_250025166.1">
    <property type="nucleotide sequence ID" value="NZ_CP097330.1"/>
</dbReference>
<dbReference type="EMBL" id="CP097330">
    <property type="protein sequence ID" value="URF05269.1"/>
    <property type="molecule type" value="Genomic_DNA"/>
</dbReference>
<evidence type="ECO:0000313" key="2">
    <source>
        <dbReference type="Proteomes" id="UP001056132"/>
    </source>
</evidence>
<evidence type="ECO:0000313" key="1">
    <source>
        <dbReference type="EMBL" id="URF05269.1"/>
    </source>
</evidence>